<dbReference type="Pfam" id="PF19408">
    <property type="entry name" value="PKD_6"/>
    <property type="match status" value="1"/>
</dbReference>
<evidence type="ECO:0000313" key="3">
    <source>
        <dbReference type="EMBL" id="TDQ06308.1"/>
    </source>
</evidence>
<dbReference type="InterPro" id="IPR013783">
    <property type="entry name" value="Ig-like_fold"/>
</dbReference>
<dbReference type="Gene3D" id="2.60.40.10">
    <property type="entry name" value="Immunoglobulins"/>
    <property type="match status" value="13"/>
</dbReference>
<dbReference type="GO" id="GO:0016020">
    <property type="term" value="C:membrane"/>
    <property type="evidence" value="ECO:0007669"/>
    <property type="project" value="InterPro"/>
</dbReference>
<dbReference type="RefSeq" id="WP_133578175.1">
    <property type="nucleotide sequence ID" value="NZ_SNYC01000009.1"/>
</dbReference>
<dbReference type="InterPro" id="IPR041286">
    <property type="entry name" value="MBG_2"/>
</dbReference>
<evidence type="ECO:0000259" key="1">
    <source>
        <dbReference type="Pfam" id="PF18676"/>
    </source>
</evidence>
<organism evidence="3 4">
    <name type="scientific">Pedobacter metabolipauper</name>
    <dbReference type="NCBI Taxonomy" id="425513"/>
    <lineage>
        <taxon>Bacteria</taxon>
        <taxon>Pseudomonadati</taxon>
        <taxon>Bacteroidota</taxon>
        <taxon>Sphingobacteriia</taxon>
        <taxon>Sphingobacteriales</taxon>
        <taxon>Sphingobacteriaceae</taxon>
        <taxon>Pedobacter</taxon>
    </lineage>
</organism>
<dbReference type="OrthoDB" id="355609at2"/>
<dbReference type="SUPFAM" id="SSF49299">
    <property type="entry name" value="PKD domain"/>
    <property type="match status" value="1"/>
</dbReference>
<sequence length="1386" mass="140034">VNDVTPSALSYTTPNVFTKGTAITSLSPTVSGGAVTSYSISPALPTGLNFNTTTGVISGTPTLLKTATDYTVTATNSGGSTTFAVNIAVIDVIPSSLSYTTQNIFTKGTDITSLSPTISGGAITSYSISPALPTGLSFSTTTGVISGTPTVLKTATDYTVTATNSGGSTTFAVNITVNDVTPSALSYTTPNVFTRGTAITSLSPTVSGGAVTSYSISPALPTGLNFSTTTGVISGTPSVLKTATDYTVTATNSGGSTTFAVNITVNDVIPSALSYTTPNVFTKGSAITSLSPTISGGAVTSYSISPALPAGLNFNTTTGVISGTPSVLKTAADYTVTAANSGGSTTFAVNITVNDLTPSALSYTTPNIFTKGTAITSLSPTVNGGVVTSYSITPALPAGLNFSTTTGVISGTPTVIKTAADYTVTATNSGGSTTFAVNITVNDVVPSALSYTTPNIFTKGTAITSLSPTVNGGVVTSYSITPALPAGLNFSTTTGVISGTPTVIKTAADYTVTATNSGGSTTFAVNITVNDVVPSALSYTTPNIFTKGTAITSLSPTVNGGVVTSYSISPALPAGLNFSTTTGVISGTPTIIKTASNYTVTATNTGGNTTASVRITVNDIIPSALSYTTPNVFTKGTAITSLSPTISGGAVTSYSISTVLPTGLNFNTTTGVMSGTPSVLKTATDYTVTATNSGGSTTFAVSITVNDVIPSALSYTTPNVFTKGSAITSLSPTISGGAVTSYSIAPALPTGLNFNTTTGVISGTPTVLKTATDYTVTAINSGGSTTFTVNITVNDVIPSALNYTTPNVFTKGTAITSLSPTVSGGAVTSYSISATLPTGLSFSTTTGVISGTPTVLKTAADYTVTATNSGGSTTFAVNIAVIDVTPSALSYTTPNIFTKGTAITSLSPTVSGGAITSYSISPALPTGLSFSTTTGVISGTPSVLKTVTNYTVTATNTGGNTTASLNIAVNDVIPSALSYTTPNVFTRGTAITSLSPTVSGGAVTSYSISPALPAGLSLNATTGIISGTPAAISPTVNYTVTAANSGGNTTALVSITINSDVTMVTWSAPADLIYGTALSAIQLNASAAIPGTFKYSPEIGTLLHSGTGQMLSVTFRPDNPLYPVSTQSVTINILKAPLRVVANNVSRCYGTQNPALTMQFTGFVNNENEAQIIIPSIASAADLQSAAGTYPITLTGGTAANYTLELVPGTLTVNPLPIVTITSDKGNSIKKGETIHLNTSGNANTYSWTNPDGLISGQGTASISVRPSKTTTFELITTNATGCSSTQTITIEVTEDYSLVKGTNILSNNGDGRNDTWIVRNIDMYPDNTVTIMDRAGRQIYKTKGYQNDWKGMLNGSPLKEGTYYYFIDLGNYRPIIKGFISIINE</sequence>
<dbReference type="SUPFAM" id="SSF49313">
    <property type="entry name" value="Cadherin-like"/>
    <property type="match status" value="12"/>
</dbReference>
<dbReference type="InterPro" id="IPR026341">
    <property type="entry name" value="T9SS_type_B"/>
</dbReference>
<comment type="caution">
    <text evidence="3">The sequence shown here is derived from an EMBL/GenBank/DDBJ whole genome shotgun (WGS) entry which is preliminary data.</text>
</comment>
<dbReference type="InterPro" id="IPR015919">
    <property type="entry name" value="Cadherin-like_sf"/>
</dbReference>
<reference evidence="3 4" key="1">
    <citation type="submission" date="2019-03" db="EMBL/GenBank/DDBJ databases">
        <title>Genomic Encyclopedia of Archaeal and Bacterial Type Strains, Phase II (KMG-II): from individual species to whole genera.</title>
        <authorList>
            <person name="Goeker M."/>
        </authorList>
    </citation>
    <scope>NUCLEOTIDE SEQUENCE [LARGE SCALE GENOMIC DNA]</scope>
    <source>
        <strain evidence="3 4">DSM 19035</strain>
    </source>
</reference>
<dbReference type="InterPro" id="IPR035986">
    <property type="entry name" value="PKD_dom_sf"/>
</dbReference>
<dbReference type="Proteomes" id="UP000295620">
    <property type="component" value="Unassembled WGS sequence"/>
</dbReference>
<accession>A0A4R6SSD3</accession>
<gene>
    <name evidence="3" type="ORF">ATK78_4378</name>
</gene>
<dbReference type="Gene3D" id="3.30.160.710">
    <property type="match status" value="1"/>
</dbReference>
<name>A0A4R6SSD3_9SPHI</name>
<dbReference type="GO" id="GO:0005509">
    <property type="term" value="F:calcium ion binding"/>
    <property type="evidence" value="ECO:0007669"/>
    <property type="project" value="InterPro"/>
</dbReference>
<dbReference type="NCBIfam" id="TIGR04131">
    <property type="entry name" value="Bac_Flav_CTERM"/>
    <property type="match status" value="1"/>
</dbReference>
<dbReference type="Pfam" id="PF05345">
    <property type="entry name" value="He_PIG"/>
    <property type="match status" value="12"/>
</dbReference>
<dbReference type="Pfam" id="PF13585">
    <property type="entry name" value="CHU_C"/>
    <property type="match status" value="1"/>
</dbReference>
<evidence type="ECO:0000313" key="4">
    <source>
        <dbReference type="Proteomes" id="UP000295620"/>
    </source>
</evidence>
<feature type="non-terminal residue" evidence="3">
    <location>
        <position position="1"/>
    </location>
</feature>
<feature type="domain" description="MBG" evidence="1">
    <location>
        <begin position="1138"/>
        <end position="1212"/>
    </location>
</feature>
<keyword evidence="4" id="KW-1185">Reference proteome</keyword>
<dbReference type="InterPro" id="IPR045829">
    <property type="entry name" value="PKD_6"/>
</dbReference>
<feature type="domain" description="PKD-like" evidence="2">
    <location>
        <begin position="1230"/>
        <end position="1290"/>
    </location>
</feature>
<dbReference type="EMBL" id="SNYC01000009">
    <property type="protein sequence ID" value="TDQ06308.1"/>
    <property type="molecule type" value="Genomic_DNA"/>
</dbReference>
<proteinExistence type="predicted"/>
<evidence type="ECO:0000259" key="2">
    <source>
        <dbReference type="Pfam" id="PF19408"/>
    </source>
</evidence>
<protein>
    <submittedName>
        <fullName evidence="3">Gliding motility-associated-like protein</fullName>
    </submittedName>
</protein>
<dbReference type="Pfam" id="PF18676">
    <property type="entry name" value="MBG_2"/>
    <property type="match status" value="1"/>
</dbReference>